<keyword evidence="2" id="KW-1185">Reference proteome</keyword>
<reference evidence="2" key="1">
    <citation type="submission" date="2011-03" db="EMBL/GenBank/DDBJ databases">
        <title>Draft genome sequence of Brevundimonas diminuta.</title>
        <authorList>
            <person name="Brown P.J.B."/>
            <person name="Buechlein A."/>
            <person name="Hemmerich C."/>
            <person name="Brun Y.V."/>
        </authorList>
    </citation>
    <scope>NUCLEOTIDE SEQUENCE [LARGE SCALE GENOMIC DNA]</scope>
    <source>
        <strain evidence="2">C19</strain>
    </source>
</reference>
<dbReference type="HOGENOM" id="CLU_1131776_0_0_5"/>
<dbReference type="EMBL" id="GL883077">
    <property type="protein sequence ID" value="EGF92662.1"/>
    <property type="molecule type" value="Genomic_DNA"/>
</dbReference>
<evidence type="ECO:0000313" key="2">
    <source>
        <dbReference type="Proteomes" id="UP000006512"/>
    </source>
</evidence>
<dbReference type="SUPFAM" id="SSF109604">
    <property type="entry name" value="HD-domain/PDEase-like"/>
    <property type="match status" value="1"/>
</dbReference>
<dbReference type="eggNOG" id="COG4341">
    <property type="taxonomic scope" value="Bacteria"/>
</dbReference>
<evidence type="ECO:0008006" key="3">
    <source>
        <dbReference type="Google" id="ProtNLM"/>
    </source>
</evidence>
<evidence type="ECO:0000313" key="1">
    <source>
        <dbReference type="EMBL" id="EGF92662.1"/>
    </source>
</evidence>
<name>F4QHC5_9CAUL</name>
<protein>
    <recommendedName>
        <fullName evidence="3">HD domain-containing protein</fullName>
    </recommendedName>
</protein>
<proteinExistence type="predicted"/>
<organism evidence="1 2">
    <name type="scientific">Asticcacaulis biprosthecium C19</name>
    <dbReference type="NCBI Taxonomy" id="715226"/>
    <lineage>
        <taxon>Bacteria</taxon>
        <taxon>Pseudomonadati</taxon>
        <taxon>Pseudomonadota</taxon>
        <taxon>Alphaproteobacteria</taxon>
        <taxon>Caulobacterales</taxon>
        <taxon>Caulobacteraceae</taxon>
        <taxon>Asticcacaulis</taxon>
    </lineage>
</organism>
<dbReference type="OrthoDB" id="9802857at2"/>
<dbReference type="RefSeq" id="WP_006271842.1">
    <property type="nucleotide sequence ID" value="NZ_GL883077.1"/>
</dbReference>
<gene>
    <name evidence="1" type="ORF">ABI_10990</name>
</gene>
<dbReference type="AlphaFoldDB" id="F4QHC5"/>
<sequence>MCEFDDFPQPGRKRIVVPAAVGQLGTDLPDFETDALKQLSSGAVLMMGDNSALPKMPAAPTLHDFFRHRLLLLGATGRHLLISAQKALEAGLDEDVVLAVLLHDISLPCLVRTDHGYWGAQMIAPYVSEKVAWAVQYHQALRYFADEPNGYPYPENYNRFFGPDYMPPEYIRRDAEFARAHRWYMASRQVTIFDTYLFDKGPLPDLEMFDDIIGRHFKTPKEGLGFDGSPVAHMWRTMIWPNNFL</sequence>
<dbReference type="STRING" id="715226.ABI_10990"/>
<accession>F4QHC5</accession>
<dbReference type="Gene3D" id="1.10.3210.10">
    <property type="entry name" value="Hypothetical protein af1432"/>
    <property type="match status" value="1"/>
</dbReference>
<dbReference type="Proteomes" id="UP000006512">
    <property type="component" value="Unassembled WGS sequence"/>
</dbReference>